<name>A0A1V6N2K9_METAZ</name>
<organism evidence="1 2">
    <name type="scientific">Methanobrevibacter arboriphilus JCM 13429 = DSM 1125</name>
    <dbReference type="NCBI Taxonomy" id="1300164"/>
    <lineage>
        <taxon>Archaea</taxon>
        <taxon>Methanobacteriati</taxon>
        <taxon>Methanobacteriota</taxon>
        <taxon>Methanomada group</taxon>
        <taxon>Methanobacteria</taxon>
        <taxon>Methanobacteriales</taxon>
        <taxon>Methanobacteriaceae</taxon>
        <taxon>Methanobrevibacter</taxon>
    </lineage>
</organism>
<evidence type="ECO:0000313" key="2">
    <source>
        <dbReference type="Proteomes" id="UP000191661"/>
    </source>
</evidence>
<dbReference type="EMBL" id="JXMW01000006">
    <property type="protein sequence ID" value="OQD58905.1"/>
    <property type="molecule type" value="Genomic_DNA"/>
</dbReference>
<dbReference type="Proteomes" id="UP000191661">
    <property type="component" value="Unassembled WGS sequence"/>
</dbReference>
<dbReference type="AlphaFoldDB" id="A0A1V6N2K9"/>
<dbReference type="OrthoDB" id="77456at2157"/>
<dbReference type="RefSeq" id="WP_080459970.1">
    <property type="nucleotide sequence ID" value="NZ_JXMW01000006.1"/>
</dbReference>
<gene>
    <name evidence="1" type="ORF">MBBAR_6c00150</name>
</gene>
<accession>A0A1V6N2K9</accession>
<dbReference type="PROSITE" id="PS51257">
    <property type="entry name" value="PROKAR_LIPOPROTEIN"/>
    <property type="match status" value="1"/>
</dbReference>
<keyword evidence="2" id="KW-1185">Reference proteome</keyword>
<sequence length="168" mass="19049">MNKKIIIVIIVLLATVSVSGCIKTPMDNINNIIPSLSQNIEIGDANYNEAVTYLNLHNYNLAEEKVQTSSNNFLEAKNKMLEINKYNENINDTLYLQYLSLIEEELNLKENATSNLQLAIQNFKKGNKVVANNYVSTANKLMNQGISIQNQRNNLVKNNPDKFKEVNQ</sequence>
<reference evidence="1 2" key="1">
    <citation type="submission" date="2014-12" db="EMBL/GenBank/DDBJ databases">
        <title>Genome sequence of Methanobrevibacter arboriphilicus DH1, DSM1125.</title>
        <authorList>
            <person name="Poehlein A."/>
            <person name="Thauer R.K."/>
            <person name="Seedorf H."/>
            <person name="Daniel R."/>
        </authorList>
    </citation>
    <scope>NUCLEOTIDE SEQUENCE [LARGE SCALE GENOMIC DNA]</scope>
    <source>
        <strain evidence="1 2">DH1</strain>
    </source>
</reference>
<comment type="caution">
    <text evidence="1">The sequence shown here is derived from an EMBL/GenBank/DDBJ whole genome shotgun (WGS) entry which is preliminary data.</text>
</comment>
<protein>
    <recommendedName>
        <fullName evidence="3">Lipoprotein</fullName>
    </recommendedName>
</protein>
<evidence type="ECO:0000313" key="1">
    <source>
        <dbReference type="EMBL" id="OQD58905.1"/>
    </source>
</evidence>
<proteinExistence type="predicted"/>
<evidence type="ECO:0008006" key="3">
    <source>
        <dbReference type="Google" id="ProtNLM"/>
    </source>
</evidence>